<evidence type="ECO:0000256" key="1">
    <source>
        <dbReference type="SAM" id="SignalP"/>
    </source>
</evidence>
<evidence type="ECO:0000313" key="2">
    <source>
        <dbReference type="EMBL" id="SPD74910.1"/>
    </source>
</evidence>
<reference evidence="2" key="1">
    <citation type="submission" date="2018-01" db="EMBL/GenBank/DDBJ databases">
        <authorList>
            <person name="Regsiter A."/>
            <person name="William W."/>
        </authorList>
    </citation>
    <scope>NUCLEOTIDE SEQUENCE</scope>
    <source>
        <strain evidence="2">TRIP AH-1</strain>
    </source>
</reference>
<organism evidence="2">
    <name type="scientific">uncultured Desulfobacterium sp</name>
    <dbReference type="NCBI Taxonomy" id="201089"/>
    <lineage>
        <taxon>Bacteria</taxon>
        <taxon>Pseudomonadati</taxon>
        <taxon>Thermodesulfobacteriota</taxon>
        <taxon>Desulfobacteria</taxon>
        <taxon>Desulfobacterales</taxon>
        <taxon>Desulfobacteriaceae</taxon>
        <taxon>Desulfobacterium</taxon>
        <taxon>environmental samples</taxon>
    </lineage>
</organism>
<name>A0A445MZI2_9BACT</name>
<sequence>MKNSVKSILVILAIVMSLVAVRSASAETVSGTIESISLKPNIVVVDGTAVNGVRLDYLCNQYNVCLEEGDTVTIDYYEYTCLSGTVKLIATSITAGDITVQLR</sequence>
<feature type="chain" id="PRO_5019269177" description="DUF5666 domain-containing protein" evidence="1">
    <location>
        <begin position="27"/>
        <end position="103"/>
    </location>
</feature>
<feature type="signal peptide" evidence="1">
    <location>
        <begin position="1"/>
        <end position="26"/>
    </location>
</feature>
<evidence type="ECO:0008006" key="3">
    <source>
        <dbReference type="Google" id="ProtNLM"/>
    </source>
</evidence>
<dbReference type="AlphaFoldDB" id="A0A445MZI2"/>
<gene>
    <name evidence="2" type="ORF">PITCH_A390007</name>
</gene>
<dbReference type="EMBL" id="OJIN01000180">
    <property type="protein sequence ID" value="SPD74910.1"/>
    <property type="molecule type" value="Genomic_DNA"/>
</dbReference>
<protein>
    <recommendedName>
        <fullName evidence="3">DUF5666 domain-containing protein</fullName>
    </recommendedName>
</protein>
<proteinExistence type="predicted"/>
<accession>A0A445MZI2</accession>
<keyword evidence="1" id="KW-0732">Signal</keyword>